<dbReference type="Gene3D" id="3.30.1870.10">
    <property type="entry name" value="EreA-like, domain 2"/>
    <property type="match status" value="1"/>
</dbReference>
<dbReference type="Gene3D" id="1.20.1440.30">
    <property type="entry name" value="Biosynthetic Protein domain"/>
    <property type="match status" value="1"/>
</dbReference>
<keyword evidence="2" id="KW-1185">Reference proteome</keyword>
<evidence type="ECO:0000313" key="1">
    <source>
        <dbReference type="EMBL" id="SNS90330.1"/>
    </source>
</evidence>
<accession>A0A239I9M1</accession>
<dbReference type="Proteomes" id="UP000198284">
    <property type="component" value="Unassembled WGS sequence"/>
</dbReference>
<proteinExistence type="predicted"/>
<gene>
    <name evidence="1" type="ORF">SAMN06265795_10911</name>
</gene>
<protein>
    <submittedName>
        <fullName evidence="1">Erythromycin esterase homolog</fullName>
    </submittedName>
</protein>
<evidence type="ECO:0000313" key="2">
    <source>
        <dbReference type="Proteomes" id="UP000198284"/>
    </source>
</evidence>
<dbReference type="PANTHER" id="PTHR31299:SF0">
    <property type="entry name" value="ESTERASE, PUTATIVE (AFU_ORTHOLOGUE AFUA_1G05850)-RELATED"/>
    <property type="match status" value="1"/>
</dbReference>
<dbReference type="EMBL" id="FZOT01000009">
    <property type="protein sequence ID" value="SNS90330.1"/>
    <property type="molecule type" value="Genomic_DNA"/>
</dbReference>
<dbReference type="PANTHER" id="PTHR31299">
    <property type="entry name" value="ESTERASE, PUTATIVE (AFU_ORTHOLOGUE AFUA_1G05850)-RELATED"/>
    <property type="match status" value="1"/>
</dbReference>
<dbReference type="InterPro" id="IPR014622">
    <property type="entry name" value="UCP036794_erythomycin"/>
</dbReference>
<dbReference type="Gene3D" id="3.40.1660.10">
    <property type="entry name" value="EreA-like (biosynthetic domain)"/>
    <property type="match status" value="1"/>
</dbReference>
<dbReference type="CDD" id="cd14728">
    <property type="entry name" value="Ere-like"/>
    <property type="match status" value="1"/>
</dbReference>
<organism evidence="1 2">
    <name type="scientific">Noviherbaspirillum humi</name>
    <dbReference type="NCBI Taxonomy" id="1688639"/>
    <lineage>
        <taxon>Bacteria</taxon>
        <taxon>Pseudomonadati</taxon>
        <taxon>Pseudomonadota</taxon>
        <taxon>Betaproteobacteria</taxon>
        <taxon>Burkholderiales</taxon>
        <taxon>Oxalobacteraceae</taxon>
        <taxon>Noviherbaspirillum</taxon>
    </lineage>
</organism>
<dbReference type="SUPFAM" id="SSF159501">
    <property type="entry name" value="EreA/ChaN-like"/>
    <property type="match status" value="1"/>
</dbReference>
<dbReference type="Pfam" id="PF05139">
    <property type="entry name" value="Erythro_esteras"/>
    <property type="match status" value="1"/>
</dbReference>
<sequence length="486" mass="54738">MFGMRQNPAFGNPSKRLQALFKSKKGAAGKSPKHPEGNVMANQSTLDAIRREASAVAADDAHDALLREIGDASIVLLGEATHGTEEFYRARARISQRLIADKGFDAIAVEADWPDTVRVSRYIRAMQSAAQDDDAEASLRNFRRFPLWMWRNRETVALIDWLRSHNAGRQALQDRIGFYGLDLYSLRSSMEAVVRYLQQVDPEAAKRARARYSCFDHFADDPQHYGYAASFGMNKGCEEEVVRQLLAMTADAEKGLNLDAAAADERFYAEQNARVARNAEAYYRAMFLGRDESWNLRDTHMADTLDALREHIGRQNGRPAKIVVWAHNSHIGDARATEMGDHGQINLGQLVRERHGKEAYLVGFTTHAGTVTAASEWDTPAELKKVVPSRPDSIERLFHDAGIGNFLLPIRGRKAIEAALQERRLERAIGVIYLPDTERISHYFHADIVRQFDAVIHIDHTRALHPLDRTSSWQHDEVPETFPSGI</sequence>
<name>A0A239I9M1_9BURK</name>
<dbReference type="GO" id="GO:0046677">
    <property type="term" value="P:response to antibiotic"/>
    <property type="evidence" value="ECO:0007669"/>
    <property type="project" value="InterPro"/>
</dbReference>
<reference evidence="1 2" key="1">
    <citation type="submission" date="2017-06" db="EMBL/GenBank/DDBJ databases">
        <authorList>
            <person name="Kim H.J."/>
            <person name="Triplett B.A."/>
        </authorList>
    </citation>
    <scope>NUCLEOTIDE SEQUENCE [LARGE SCALE GENOMIC DNA]</scope>
    <source>
        <strain evidence="1 2">U15</strain>
    </source>
</reference>
<dbReference type="InterPro" id="IPR007815">
    <property type="entry name" value="Emycin_Estase"/>
</dbReference>
<dbReference type="AlphaFoldDB" id="A0A239I9M1"/>
<dbReference type="InterPro" id="IPR052036">
    <property type="entry name" value="Hydrolase/PRTase-associated"/>
</dbReference>
<dbReference type="PIRSF" id="PIRSF036794">
    <property type="entry name" value="UCP_erythr_ester"/>
    <property type="match status" value="1"/>
</dbReference>